<proteinExistence type="inferred from homology"/>
<sequence length="213" mass="24000">MGEVSVNLSCTASTSSFQSAENTLNLSTEEINHSSLASNVDISASEEQLNSDFLQYEDKLSRPVSEPVEENEELSSDLRQLMEENIEIPDIPSTPMEEIGAVWSFNETNINSTENFWLTKEWQNKERHIFILSSSGKPVYSRYGCEDKLATLFGVMQALVSFVEDSDEDSIKSVKAGDMYFSFLSKGYLIVVSVGRHHHRDETLLQQQLLNSN</sequence>
<protein>
    <recommendedName>
        <fullName evidence="1">Vacuolar fusion protein MON1 homolog</fullName>
    </recommendedName>
</protein>
<dbReference type="GO" id="GO:0035658">
    <property type="term" value="C:Mon1-Ccz1 complex"/>
    <property type="evidence" value="ECO:0007669"/>
    <property type="project" value="TreeGrafter"/>
</dbReference>
<dbReference type="InterPro" id="IPR004353">
    <property type="entry name" value="Mon1"/>
</dbReference>
<comment type="similarity">
    <text evidence="1">Belongs to the MON1/SAND family.</text>
</comment>
<comment type="function">
    <text evidence="1">Plays an important role in membrane trafficking through the secretory apparatus.</text>
</comment>
<organism evidence="3">
    <name type="scientific">Cacopsylla melanoneura</name>
    <dbReference type="NCBI Taxonomy" id="428564"/>
    <lineage>
        <taxon>Eukaryota</taxon>
        <taxon>Metazoa</taxon>
        <taxon>Ecdysozoa</taxon>
        <taxon>Arthropoda</taxon>
        <taxon>Hexapoda</taxon>
        <taxon>Insecta</taxon>
        <taxon>Pterygota</taxon>
        <taxon>Neoptera</taxon>
        <taxon>Paraneoptera</taxon>
        <taxon>Hemiptera</taxon>
        <taxon>Sternorrhyncha</taxon>
        <taxon>Psylloidea</taxon>
        <taxon>Psyllidae</taxon>
        <taxon>Psyllinae</taxon>
        <taxon>Cacopsylla</taxon>
    </lineage>
</organism>
<feature type="domain" description="FUZ/MON1/HPS1 first Longin" evidence="2">
    <location>
        <begin position="127"/>
        <end position="209"/>
    </location>
</feature>
<dbReference type="Pfam" id="PF19036">
    <property type="entry name" value="Fuz_longin_1"/>
    <property type="match status" value="1"/>
</dbReference>
<dbReference type="InterPro" id="IPR043972">
    <property type="entry name" value="FUZ/MON1/HPS1_longin_1"/>
</dbReference>
<dbReference type="PANTHER" id="PTHR13027:SF7">
    <property type="entry name" value="VACUOLAR FUSION PROTEIN MON1 HOMOLOG"/>
    <property type="match status" value="1"/>
</dbReference>
<name>A0A8D8Z5F7_9HEMI</name>
<reference evidence="3" key="1">
    <citation type="submission" date="2021-05" db="EMBL/GenBank/DDBJ databases">
        <authorList>
            <person name="Alioto T."/>
            <person name="Alioto T."/>
            <person name="Gomez Garrido J."/>
        </authorList>
    </citation>
    <scope>NUCLEOTIDE SEQUENCE</scope>
</reference>
<dbReference type="PANTHER" id="PTHR13027">
    <property type="entry name" value="SAND PROTEIN-RELATED"/>
    <property type="match status" value="1"/>
</dbReference>
<dbReference type="GO" id="GO:0006623">
    <property type="term" value="P:protein targeting to vacuole"/>
    <property type="evidence" value="ECO:0007669"/>
    <property type="project" value="UniProtKB-UniRule"/>
</dbReference>
<dbReference type="PRINTS" id="PR01546">
    <property type="entry name" value="YEAST73DUF"/>
</dbReference>
<evidence type="ECO:0000313" key="3">
    <source>
        <dbReference type="EMBL" id="CAG6740136.1"/>
    </source>
</evidence>
<dbReference type="AlphaFoldDB" id="A0A8D8Z5F7"/>
<accession>A0A8D8Z5F7</accession>
<dbReference type="EMBL" id="HBUF01417423">
    <property type="protein sequence ID" value="CAG6740136.1"/>
    <property type="molecule type" value="Transcribed_RNA"/>
</dbReference>
<evidence type="ECO:0000259" key="2">
    <source>
        <dbReference type="Pfam" id="PF19036"/>
    </source>
</evidence>
<dbReference type="GO" id="GO:0032510">
    <property type="term" value="P:endosome to lysosome transport via multivesicular body sorting pathway"/>
    <property type="evidence" value="ECO:0007669"/>
    <property type="project" value="TreeGrafter"/>
</dbReference>
<evidence type="ECO:0000256" key="1">
    <source>
        <dbReference type="RuleBase" id="RU367048"/>
    </source>
</evidence>